<feature type="transmembrane region" description="Helical" evidence="6">
    <location>
        <begin position="306"/>
        <end position="325"/>
    </location>
</feature>
<dbReference type="Pfam" id="PF00892">
    <property type="entry name" value="EamA"/>
    <property type="match status" value="2"/>
</dbReference>
<comment type="subcellular location">
    <subcellularLocation>
        <location evidence="1 6">Membrane</location>
        <topology evidence="1 6">Multi-pass membrane protein</topology>
    </subcellularLocation>
</comment>
<evidence type="ECO:0000256" key="1">
    <source>
        <dbReference type="ARBA" id="ARBA00004141"/>
    </source>
</evidence>
<keyword evidence="3 6" id="KW-0812">Transmembrane</keyword>
<evidence type="ECO:0000256" key="2">
    <source>
        <dbReference type="ARBA" id="ARBA00007635"/>
    </source>
</evidence>
<dbReference type="Proteomes" id="UP000053144">
    <property type="component" value="Chromosome 6"/>
</dbReference>
<evidence type="ECO:0000259" key="7">
    <source>
        <dbReference type="Pfam" id="PF00892"/>
    </source>
</evidence>
<comment type="similarity">
    <text evidence="2 6">Belongs to the drug/metabolite transporter (DMT) superfamily. Plant drug/metabolite exporter (P-DME) (TC 2.A.7.4) family.</text>
</comment>
<dbReference type="Gramene" id="KOM44812">
    <property type="protein sequence ID" value="KOM44812"/>
    <property type="gene ID" value="LR48_Vigan06g011800"/>
</dbReference>
<dbReference type="InterPro" id="IPR000620">
    <property type="entry name" value="EamA_dom"/>
</dbReference>
<evidence type="ECO:0000256" key="4">
    <source>
        <dbReference type="ARBA" id="ARBA00022989"/>
    </source>
</evidence>
<feature type="transmembrane region" description="Helical" evidence="6">
    <location>
        <begin position="241"/>
        <end position="258"/>
    </location>
</feature>
<dbReference type="InterPro" id="IPR030184">
    <property type="entry name" value="WAT1-related"/>
</dbReference>
<dbReference type="AlphaFoldDB" id="A0A0L9UQE0"/>
<evidence type="ECO:0000256" key="3">
    <source>
        <dbReference type="ARBA" id="ARBA00022692"/>
    </source>
</evidence>
<feature type="domain" description="EamA" evidence="7">
    <location>
        <begin position="59"/>
        <end position="185"/>
    </location>
</feature>
<proteinExistence type="inferred from homology"/>
<gene>
    <name evidence="8" type="ORF">LR48_Vigan06g011800</name>
</gene>
<feature type="transmembrane region" description="Helical" evidence="6">
    <location>
        <begin position="107"/>
        <end position="126"/>
    </location>
</feature>
<dbReference type="PANTHER" id="PTHR31218">
    <property type="entry name" value="WAT1-RELATED PROTEIN"/>
    <property type="match status" value="1"/>
</dbReference>
<feature type="transmembrane region" description="Helical" evidence="6">
    <location>
        <begin position="210"/>
        <end position="229"/>
    </location>
</feature>
<organism evidence="8 9">
    <name type="scientific">Phaseolus angularis</name>
    <name type="common">Azuki bean</name>
    <name type="synonym">Vigna angularis</name>
    <dbReference type="NCBI Taxonomy" id="3914"/>
    <lineage>
        <taxon>Eukaryota</taxon>
        <taxon>Viridiplantae</taxon>
        <taxon>Streptophyta</taxon>
        <taxon>Embryophyta</taxon>
        <taxon>Tracheophyta</taxon>
        <taxon>Spermatophyta</taxon>
        <taxon>Magnoliopsida</taxon>
        <taxon>eudicotyledons</taxon>
        <taxon>Gunneridae</taxon>
        <taxon>Pentapetalae</taxon>
        <taxon>rosids</taxon>
        <taxon>fabids</taxon>
        <taxon>Fabales</taxon>
        <taxon>Fabaceae</taxon>
        <taxon>Papilionoideae</taxon>
        <taxon>50 kb inversion clade</taxon>
        <taxon>NPAAA clade</taxon>
        <taxon>indigoferoid/millettioid clade</taxon>
        <taxon>Phaseoleae</taxon>
        <taxon>Vigna</taxon>
    </lineage>
</organism>
<keyword evidence="4 6" id="KW-1133">Transmembrane helix</keyword>
<feature type="domain" description="EamA" evidence="7">
    <location>
        <begin position="210"/>
        <end position="350"/>
    </location>
</feature>
<evidence type="ECO:0000313" key="9">
    <source>
        <dbReference type="Proteomes" id="UP000053144"/>
    </source>
</evidence>
<name>A0A0L9UQE0_PHAAN</name>
<feature type="transmembrane region" description="Helical" evidence="6">
    <location>
        <begin position="278"/>
        <end position="299"/>
    </location>
</feature>
<feature type="transmembrane region" description="Helical" evidence="6">
    <location>
        <begin position="331"/>
        <end position="350"/>
    </location>
</feature>
<feature type="transmembrane region" description="Helical" evidence="6">
    <location>
        <begin position="70"/>
        <end position="95"/>
    </location>
</feature>
<evidence type="ECO:0000256" key="5">
    <source>
        <dbReference type="ARBA" id="ARBA00023136"/>
    </source>
</evidence>
<dbReference type="GO" id="GO:0016020">
    <property type="term" value="C:membrane"/>
    <property type="evidence" value="ECO:0007669"/>
    <property type="project" value="UniProtKB-SubCell"/>
</dbReference>
<keyword evidence="5 6" id="KW-0472">Membrane</keyword>
<dbReference type="InterPro" id="IPR037185">
    <property type="entry name" value="EmrE-like"/>
</dbReference>
<accession>A0A0L9UQE0</accession>
<evidence type="ECO:0000256" key="6">
    <source>
        <dbReference type="RuleBase" id="RU363077"/>
    </source>
</evidence>
<feature type="transmembrane region" description="Helical" evidence="6">
    <location>
        <begin position="169"/>
        <end position="190"/>
    </location>
</feature>
<dbReference type="OMA" id="CVMFQTW"/>
<dbReference type="STRING" id="3914.A0A0L9UQE0"/>
<reference evidence="9" key="1">
    <citation type="journal article" date="2015" name="Proc. Natl. Acad. Sci. U.S.A.">
        <title>Genome sequencing of adzuki bean (Vigna angularis) provides insight into high starch and low fat accumulation and domestication.</title>
        <authorList>
            <person name="Yang K."/>
            <person name="Tian Z."/>
            <person name="Chen C."/>
            <person name="Luo L."/>
            <person name="Zhao B."/>
            <person name="Wang Z."/>
            <person name="Yu L."/>
            <person name="Li Y."/>
            <person name="Sun Y."/>
            <person name="Li W."/>
            <person name="Chen Y."/>
            <person name="Li Y."/>
            <person name="Zhang Y."/>
            <person name="Ai D."/>
            <person name="Zhao J."/>
            <person name="Shang C."/>
            <person name="Ma Y."/>
            <person name="Wu B."/>
            <person name="Wang M."/>
            <person name="Gao L."/>
            <person name="Sun D."/>
            <person name="Zhang P."/>
            <person name="Guo F."/>
            <person name="Wang W."/>
            <person name="Li Y."/>
            <person name="Wang J."/>
            <person name="Varshney R.K."/>
            <person name="Wang J."/>
            <person name="Ling H.Q."/>
            <person name="Wan P."/>
        </authorList>
    </citation>
    <scope>NUCLEOTIDE SEQUENCE</scope>
    <source>
        <strain evidence="9">cv. Jingnong 6</strain>
    </source>
</reference>
<sequence>MVGMDTTIVKLAYALLFPETSKCNLTLETELKRSQKKGGGVEKTKRETEERISSSLGNAVFMGYALSLGFSSLTIIILTSLATFLVLFPVSFFFERSKWPKNCDFKLIKQLLCLSFGGLLFQYLFLKGLDLTSPAMGTAMPNIAPGLIFIIAWISGLEKVNLNNRYSKVKIMGTLLCVLGALTMSIMQSISTGAPEQKTPSGFVFNTQKMIGCFYLVVAVVILSSNVVLQAFTLGDFPAPMSLGAITSLLSAFMTATVQVLEKHRLKTGRLLLRSGNLIGYFIMAGAVSGICLSFNGWALKKKGPVFVSMFSPIGTVCSVIFAVIKLGESMSAGSLGGMFLMFTGLYLVLWAKGEEGLPNGDSLESEFDIERPLLC</sequence>
<dbReference type="GO" id="GO:0022857">
    <property type="term" value="F:transmembrane transporter activity"/>
    <property type="evidence" value="ECO:0007669"/>
    <property type="project" value="InterPro"/>
</dbReference>
<dbReference type="EMBL" id="CM003376">
    <property type="protein sequence ID" value="KOM44812.1"/>
    <property type="molecule type" value="Genomic_DNA"/>
</dbReference>
<evidence type="ECO:0000313" key="8">
    <source>
        <dbReference type="EMBL" id="KOM44812.1"/>
    </source>
</evidence>
<feature type="transmembrane region" description="Helical" evidence="6">
    <location>
        <begin position="138"/>
        <end position="157"/>
    </location>
</feature>
<protein>
    <recommendedName>
        <fullName evidence="6">WAT1-related protein</fullName>
    </recommendedName>
</protein>
<dbReference type="SUPFAM" id="SSF103481">
    <property type="entry name" value="Multidrug resistance efflux transporter EmrE"/>
    <property type="match status" value="2"/>
</dbReference>